<feature type="transmembrane region" description="Helical" evidence="1">
    <location>
        <begin position="52"/>
        <end position="73"/>
    </location>
</feature>
<evidence type="ECO:0000313" key="2">
    <source>
        <dbReference type="EMBL" id="OMF13805.1"/>
    </source>
</evidence>
<dbReference type="EMBL" id="MRTJ01000004">
    <property type="protein sequence ID" value="OMF13805.1"/>
    <property type="molecule type" value="Genomic_DNA"/>
</dbReference>
<keyword evidence="1" id="KW-0812">Transmembrane</keyword>
<accession>A0A1R1BVG8</accession>
<feature type="transmembrane region" description="Helical" evidence="1">
    <location>
        <begin position="133"/>
        <end position="154"/>
    </location>
</feature>
<evidence type="ECO:0000256" key="1">
    <source>
        <dbReference type="SAM" id="Phobius"/>
    </source>
</evidence>
<sequence length="232" mass="26032">MNAVKGTNRLIRDDMRLYLGIFSSIAVMLTVVYLAIGFIFDVSYATQLFGPMYGGICTFAIGGIITLFPVAIGMGSTRIQFMKSFYMNSVWMVAGTMVILHVVYFLIHLLQEKGIVDVTLYQPGMLYSSEYHFLSYLWIDLMCGFLVLGVSVFPTVCWMRLGLRNFFIMFFGVGLVITLIITLGDLGEFTLWIARVNRMTLFTVLGCIGGALLLSTYPMMKNAPLTMKSKKD</sequence>
<dbReference type="RefSeq" id="WP_076332130.1">
    <property type="nucleotide sequence ID" value="NZ_MRTJ01000004.1"/>
</dbReference>
<feature type="transmembrane region" description="Helical" evidence="1">
    <location>
        <begin position="85"/>
        <end position="107"/>
    </location>
</feature>
<comment type="caution">
    <text evidence="2">The sequence shown here is derived from an EMBL/GenBank/DDBJ whole genome shotgun (WGS) entry which is preliminary data.</text>
</comment>
<gene>
    <name evidence="2" type="ORF">BK131_14175</name>
</gene>
<name>A0A1R1BVG8_PAEAM</name>
<proteinExistence type="predicted"/>
<evidence type="ECO:0000313" key="3">
    <source>
        <dbReference type="Proteomes" id="UP000187134"/>
    </source>
</evidence>
<dbReference type="AlphaFoldDB" id="A0A1R1BVG8"/>
<dbReference type="OrthoDB" id="2649128at2"/>
<dbReference type="Proteomes" id="UP000187134">
    <property type="component" value="Unassembled WGS sequence"/>
</dbReference>
<organism evidence="2 3">
    <name type="scientific">Paenibacillus amylolyticus</name>
    <dbReference type="NCBI Taxonomy" id="1451"/>
    <lineage>
        <taxon>Bacteria</taxon>
        <taxon>Bacillati</taxon>
        <taxon>Bacillota</taxon>
        <taxon>Bacilli</taxon>
        <taxon>Bacillales</taxon>
        <taxon>Paenibacillaceae</taxon>
        <taxon>Paenibacillus</taxon>
    </lineage>
</organism>
<keyword evidence="1" id="KW-1133">Transmembrane helix</keyword>
<feature type="transmembrane region" description="Helical" evidence="1">
    <location>
        <begin position="166"/>
        <end position="187"/>
    </location>
</feature>
<feature type="transmembrane region" description="Helical" evidence="1">
    <location>
        <begin position="17"/>
        <end position="40"/>
    </location>
</feature>
<reference evidence="2 3" key="1">
    <citation type="submission" date="2016-11" db="EMBL/GenBank/DDBJ databases">
        <title>Paenibacillus species isolates.</title>
        <authorList>
            <person name="Beno S.M."/>
        </authorList>
    </citation>
    <scope>NUCLEOTIDE SEQUENCE [LARGE SCALE GENOMIC DNA]</scope>
    <source>
        <strain evidence="2 3">FSL H8-0246</strain>
    </source>
</reference>
<keyword evidence="1" id="KW-0472">Membrane</keyword>
<protein>
    <submittedName>
        <fullName evidence="2">Uncharacterized protein</fullName>
    </submittedName>
</protein>
<feature type="transmembrane region" description="Helical" evidence="1">
    <location>
        <begin position="199"/>
        <end position="220"/>
    </location>
</feature>